<evidence type="ECO:0000256" key="5">
    <source>
        <dbReference type="SAM" id="MobiDB-lite"/>
    </source>
</evidence>
<keyword evidence="4" id="KW-0663">Pyridoxal phosphate</keyword>
<name>M7ZEU0_TRIUA</name>
<evidence type="ECO:0000256" key="2">
    <source>
        <dbReference type="ARBA" id="ARBA00022576"/>
    </source>
</evidence>
<dbReference type="Pfam" id="PF00202">
    <property type="entry name" value="Aminotran_3"/>
    <property type="match status" value="1"/>
</dbReference>
<feature type="region of interest" description="Disordered" evidence="5">
    <location>
        <begin position="245"/>
        <end position="294"/>
    </location>
</feature>
<dbReference type="SUPFAM" id="SSF53383">
    <property type="entry name" value="PLP-dependent transferases"/>
    <property type="match status" value="1"/>
</dbReference>
<dbReference type="GO" id="GO:0009102">
    <property type="term" value="P:biotin biosynthetic process"/>
    <property type="evidence" value="ECO:0007669"/>
    <property type="project" value="TreeGrafter"/>
</dbReference>
<accession>M7ZEU0</accession>
<dbReference type="PANTHER" id="PTHR42684:SF3">
    <property type="entry name" value="ADENOSYLMETHIONINE-8-AMINO-7-OXONONANOATE AMINOTRANSFERASE"/>
    <property type="match status" value="1"/>
</dbReference>
<reference evidence="6" key="1">
    <citation type="journal article" date="2013" name="Nature">
        <title>Draft genome of the wheat A-genome progenitor Triticum urartu.</title>
        <authorList>
            <person name="Ling H.Q."/>
            <person name="Zhao S."/>
            <person name="Liu D."/>
            <person name="Wang J."/>
            <person name="Sun H."/>
            <person name="Zhang C."/>
            <person name="Fan H."/>
            <person name="Li D."/>
            <person name="Dong L."/>
            <person name="Tao Y."/>
            <person name="Gao C."/>
            <person name="Wu H."/>
            <person name="Li Y."/>
            <person name="Cui Y."/>
            <person name="Guo X."/>
            <person name="Zheng S."/>
            <person name="Wang B."/>
            <person name="Yu K."/>
            <person name="Liang Q."/>
            <person name="Yang W."/>
            <person name="Lou X."/>
            <person name="Chen J."/>
            <person name="Feng M."/>
            <person name="Jian J."/>
            <person name="Zhang X."/>
            <person name="Luo G."/>
            <person name="Jiang Y."/>
            <person name="Liu J."/>
            <person name="Wang Z."/>
            <person name="Sha Y."/>
            <person name="Zhang B."/>
            <person name="Wu H."/>
            <person name="Tang D."/>
            <person name="Shen Q."/>
            <person name="Xue P."/>
            <person name="Zou S."/>
            <person name="Wang X."/>
            <person name="Liu X."/>
            <person name="Wang F."/>
            <person name="Yang Y."/>
            <person name="An X."/>
            <person name="Dong Z."/>
            <person name="Zhang K."/>
            <person name="Zhang X."/>
            <person name="Luo M.C."/>
            <person name="Dvorak J."/>
            <person name="Tong Y."/>
            <person name="Wang J."/>
            <person name="Yang H."/>
            <person name="Li Z."/>
            <person name="Wang D."/>
            <person name="Zhang A."/>
            <person name="Wang J."/>
        </authorList>
    </citation>
    <scope>NUCLEOTIDE SEQUENCE</scope>
</reference>
<comment type="similarity">
    <text evidence="4">Belongs to the class-III pyridoxal-phosphate-dependent aminotransferase family.</text>
</comment>
<comment type="subcellular location">
    <subcellularLocation>
        <location evidence="1">Mitochondrion</location>
    </subcellularLocation>
</comment>
<dbReference type="InterPro" id="IPR015421">
    <property type="entry name" value="PyrdxlP-dep_Trfase_major"/>
</dbReference>
<proteinExistence type="inferred from homology"/>
<dbReference type="PROSITE" id="PS00600">
    <property type="entry name" value="AA_TRANSFER_CLASS_3"/>
    <property type="match status" value="1"/>
</dbReference>
<dbReference type="AlphaFoldDB" id="M7ZEU0"/>
<dbReference type="GO" id="GO:0004141">
    <property type="term" value="F:dethiobiotin synthase activity"/>
    <property type="evidence" value="ECO:0007669"/>
    <property type="project" value="TreeGrafter"/>
</dbReference>
<dbReference type="GO" id="GO:0030170">
    <property type="term" value="F:pyridoxal phosphate binding"/>
    <property type="evidence" value="ECO:0007669"/>
    <property type="project" value="InterPro"/>
</dbReference>
<protein>
    <submittedName>
        <fullName evidence="6">Biotin synthase</fullName>
    </submittedName>
</protein>
<keyword evidence="2" id="KW-0032">Aminotransferase</keyword>
<feature type="compositionally biased region" description="Low complexity" evidence="5">
    <location>
        <begin position="271"/>
        <end position="294"/>
    </location>
</feature>
<evidence type="ECO:0000256" key="4">
    <source>
        <dbReference type="RuleBase" id="RU003560"/>
    </source>
</evidence>
<dbReference type="InterPro" id="IPR015424">
    <property type="entry name" value="PyrdxlP-dep_Trfase"/>
</dbReference>
<dbReference type="GO" id="GO:0004015">
    <property type="term" value="F:adenosylmethionine-8-amino-7-oxononanoate transaminase activity"/>
    <property type="evidence" value="ECO:0007669"/>
    <property type="project" value="TreeGrafter"/>
</dbReference>
<dbReference type="FunFam" id="3.40.640.10:FF:000275">
    <property type="entry name" value="Bifunctional dethiobiotin synthetase/7,8-diamino-pelargonic acid aminotransferase, mitochondrial"/>
    <property type="match status" value="1"/>
</dbReference>
<gene>
    <name evidence="6" type="ORF">TRIUR3_16845</name>
</gene>
<dbReference type="eggNOG" id="KOG1401">
    <property type="taxonomic scope" value="Eukaryota"/>
</dbReference>
<dbReference type="GO" id="GO:0005739">
    <property type="term" value="C:mitochondrion"/>
    <property type="evidence" value="ECO:0007669"/>
    <property type="project" value="UniProtKB-SubCell"/>
</dbReference>
<evidence type="ECO:0000256" key="1">
    <source>
        <dbReference type="ARBA" id="ARBA00004173"/>
    </source>
</evidence>
<dbReference type="InterPro" id="IPR005814">
    <property type="entry name" value="Aminotrans_3"/>
</dbReference>
<keyword evidence="3" id="KW-0808">Transferase</keyword>
<dbReference type="InterPro" id="IPR049704">
    <property type="entry name" value="Aminotrans_3_PPA_site"/>
</dbReference>
<evidence type="ECO:0000313" key="6">
    <source>
        <dbReference type="EMBL" id="EMS50925.1"/>
    </source>
</evidence>
<dbReference type="EMBL" id="KD226100">
    <property type="protein sequence ID" value="EMS50925.1"/>
    <property type="molecule type" value="Genomic_DNA"/>
</dbReference>
<dbReference type="STRING" id="4572.M7ZEU0"/>
<dbReference type="PANTHER" id="PTHR42684">
    <property type="entry name" value="ADENOSYLMETHIONINE-8-AMINO-7-OXONONANOATE AMINOTRANSFERASE"/>
    <property type="match status" value="1"/>
</dbReference>
<organism evidence="6">
    <name type="scientific">Triticum urartu</name>
    <name type="common">Red wild einkorn</name>
    <name type="synonym">Crithodium urartu</name>
    <dbReference type="NCBI Taxonomy" id="4572"/>
    <lineage>
        <taxon>Eukaryota</taxon>
        <taxon>Viridiplantae</taxon>
        <taxon>Streptophyta</taxon>
        <taxon>Embryophyta</taxon>
        <taxon>Tracheophyta</taxon>
        <taxon>Spermatophyta</taxon>
        <taxon>Magnoliopsida</taxon>
        <taxon>Liliopsida</taxon>
        <taxon>Poales</taxon>
        <taxon>Poaceae</taxon>
        <taxon>BOP clade</taxon>
        <taxon>Pooideae</taxon>
        <taxon>Triticodae</taxon>
        <taxon>Triticeae</taxon>
        <taxon>Triticinae</taxon>
        <taxon>Triticum</taxon>
    </lineage>
</organism>
<evidence type="ECO:0000256" key="3">
    <source>
        <dbReference type="ARBA" id="ARBA00022679"/>
    </source>
</evidence>
<sequence>MTQYIFLSRHRTAVPLSPFLAISFKISFPSLAEVFCNSRDSSAAADLYSTYISQQLSEYSVSSNTEHIAALIIEPGNHAVIQGAGGMHMIDPLFQRVLVHECRDRKIPVIFDEVFTGFWRLGVESASELLGCLPDVACYAKLMTGGIVPLAATVTTEAVFEAFKSDSKLTALLHGHSYTAHAMGCSAAVKAIQWFRDPSTNSNLDFDRMKLKEGPVPQVPDSDILPLQSGPDPWIPRGYSSLGAVDPAGSNLQPDRPSPARSWPSTGPNCSLLRSSSPAPRSPGRSDSSRPDLPLPLLVLQAGSLPGRIAPSWPDPSRPDPVWTQIRAGLISWLQSTQLLPALDPAVLQPPTVSCPFIDLC</sequence>
<dbReference type="Gene3D" id="3.40.640.10">
    <property type="entry name" value="Type I PLP-dependent aspartate aminotransferase-like (Major domain)"/>
    <property type="match status" value="1"/>
</dbReference>